<evidence type="ECO:0000313" key="2">
    <source>
        <dbReference type="EMBL" id="KAK9729022.1"/>
    </source>
</evidence>
<feature type="chain" id="PRO_5043766231" description="Receptor ligand binding region domain-containing protein" evidence="1">
    <location>
        <begin position="19"/>
        <end position="151"/>
    </location>
</feature>
<evidence type="ECO:0000256" key="1">
    <source>
        <dbReference type="SAM" id="SignalP"/>
    </source>
</evidence>
<evidence type="ECO:0000313" key="3">
    <source>
        <dbReference type="Proteomes" id="UP001458880"/>
    </source>
</evidence>
<sequence>MAGLLLVGLLVCTPLVAAQPLATIIISELCYYNVDVRYLVEQMSPIRLNILPREDFCGDDQRTLQLATVNVANTTTSTTPVIASLEPELCSAAHVLAAYQNVSLNTWNCPQGLREEANINSGPSLAHVARAFALMVANMKWKSIAIVSTGE</sequence>
<protein>
    <recommendedName>
        <fullName evidence="4">Receptor ligand binding region domain-containing protein</fullName>
    </recommendedName>
</protein>
<gene>
    <name evidence="2" type="ORF">QE152_g16891</name>
</gene>
<comment type="caution">
    <text evidence="2">The sequence shown here is derived from an EMBL/GenBank/DDBJ whole genome shotgun (WGS) entry which is preliminary data.</text>
</comment>
<proteinExistence type="predicted"/>
<evidence type="ECO:0008006" key="4">
    <source>
        <dbReference type="Google" id="ProtNLM"/>
    </source>
</evidence>
<organism evidence="2 3">
    <name type="scientific">Popillia japonica</name>
    <name type="common">Japanese beetle</name>
    <dbReference type="NCBI Taxonomy" id="7064"/>
    <lineage>
        <taxon>Eukaryota</taxon>
        <taxon>Metazoa</taxon>
        <taxon>Ecdysozoa</taxon>
        <taxon>Arthropoda</taxon>
        <taxon>Hexapoda</taxon>
        <taxon>Insecta</taxon>
        <taxon>Pterygota</taxon>
        <taxon>Neoptera</taxon>
        <taxon>Endopterygota</taxon>
        <taxon>Coleoptera</taxon>
        <taxon>Polyphaga</taxon>
        <taxon>Scarabaeiformia</taxon>
        <taxon>Scarabaeidae</taxon>
        <taxon>Rutelinae</taxon>
        <taxon>Popillia</taxon>
    </lineage>
</organism>
<reference evidence="2 3" key="1">
    <citation type="journal article" date="2024" name="BMC Genomics">
        <title>De novo assembly and annotation of Popillia japonica's genome with initial clues to its potential as an invasive pest.</title>
        <authorList>
            <person name="Cucini C."/>
            <person name="Boschi S."/>
            <person name="Funari R."/>
            <person name="Cardaioli E."/>
            <person name="Iannotti N."/>
            <person name="Marturano G."/>
            <person name="Paoli F."/>
            <person name="Bruttini M."/>
            <person name="Carapelli A."/>
            <person name="Frati F."/>
            <person name="Nardi F."/>
        </authorList>
    </citation>
    <scope>NUCLEOTIDE SEQUENCE [LARGE SCALE GENOMIC DNA]</scope>
    <source>
        <strain evidence="2">DMR45628</strain>
    </source>
</reference>
<dbReference type="EMBL" id="JASPKY010000164">
    <property type="protein sequence ID" value="KAK9729022.1"/>
    <property type="molecule type" value="Genomic_DNA"/>
</dbReference>
<name>A0AAW1L604_POPJA</name>
<keyword evidence="1" id="KW-0732">Signal</keyword>
<feature type="signal peptide" evidence="1">
    <location>
        <begin position="1"/>
        <end position="18"/>
    </location>
</feature>
<dbReference type="AlphaFoldDB" id="A0AAW1L604"/>
<dbReference type="Proteomes" id="UP001458880">
    <property type="component" value="Unassembled WGS sequence"/>
</dbReference>
<keyword evidence="3" id="KW-1185">Reference proteome</keyword>
<accession>A0AAW1L604</accession>